<dbReference type="GO" id="GO:0032259">
    <property type="term" value="P:methylation"/>
    <property type="evidence" value="ECO:0007669"/>
    <property type="project" value="UniProtKB-KW"/>
</dbReference>
<evidence type="ECO:0000313" key="3">
    <source>
        <dbReference type="Proteomes" id="UP000199599"/>
    </source>
</evidence>
<dbReference type="Gene3D" id="1.10.287.1890">
    <property type="match status" value="1"/>
</dbReference>
<keyword evidence="2" id="KW-0808">Transferase</keyword>
<proteinExistence type="predicted"/>
<name>A0A1I1RD59_9LACO</name>
<evidence type="ECO:0000256" key="1">
    <source>
        <dbReference type="SAM" id="Coils"/>
    </source>
</evidence>
<reference evidence="3" key="1">
    <citation type="submission" date="2016-10" db="EMBL/GenBank/DDBJ databases">
        <authorList>
            <person name="Varghese N."/>
            <person name="Submissions S."/>
        </authorList>
    </citation>
    <scope>NUCLEOTIDE SEQUENCE [LARGE SCALE GENOMIC DNA]</scope>
    <source>
        <strain evidence="3">R-53102</strain>
    </source>
</reference>
<dbReference type="PIRSF" id="PIRSF018637">
    <property type="entry name" value="TrmK"/>
    <property type="match status" value="1"/>
</dbReference>
<dbReference type="STRING" id="1505723.SAMN04487792_0161"/>
<accession>A0A1I1RD59</accession>
<keyword evidence="2" id="KW-0489">Methyltransferase</keyword>
<dbReference type="Pfam" id="PF04816">
    <property type="entry name" value="TrmK"/>
    <property type="match status" value="1"/>
</dbReference>
<sequence>MNLRLNTLANMVDTGSRVADIGTDHAYLPIELVKSGKIDFAIASDIASGPLANAKQDIIEAGLAEKIEPRLGAGLDTVNKADQIDTVVIAGMGGKLMTQILTTSWENGLSFDTLILAPNIGEYGVRKWLIEHSYHIQAEQIITEAGHIYELIKAKKVAKLETLTQAQLFFGPVIIKEKNPVFYQKWQDQLHYHERLLDNLNKAKQKDFSRIKKVEQEIELIEGELNDQS</sequence>
<dbReference type="PANTHER" id="PTHR38451:SF1">
    <property type="entry name" value="TRNA (ADENINE(22)-N(1))-METHYLTRANSFERASE"/>
    <property type="match status" value="1"/>
</dbReference>
<feature type="coiled-coil region" evidence="1">
    <location>
        <begin position="183"/>
        <end position="217"/>
    </location>
</feature>
<dbReference type="Proteomes" id="UP000199599">
    <property type="component" value="Unassembled WGS sequence"/>
</dbReference>
<evidence type="ECO:0000313" key="2">
    <source>
        <dbReference type="EMBL" id="SFD29523.1"/>
    </source>
</evidence>
<dbReference type="SUPFAM" id="SSF53335">
    <property type="entry name" value="S-adenosyl-L-methionine-dependent methyltransferases"/>
    <property type="match status" value="1"/>
</dbReference>
<protein>
    <submittedName>
        <fullName evidence="2">tRNA (Adenine22-N1)-methyltransferase</fullName>
    </submittedName>
</protein>
<dbReference type="PANTHER" id="PTHR38451">
    <property type="entry name" value="TRNA (ADENINE(22)-N(1))-METHYLTRANSFERASE"/>
    <property type="match status" value="1"/>
</dbReference>
<dbReference type="RefSeq" id="WP_090091987.1">
    <property type="nucleotide sequence ID" value="NZ_CBCRVU010000001.1"/>
</dbReference>
<dbReference type="AlphaFoldDB" id="A0A1I1RD59"/>
<dbReference type="EMBL" id="FOMN01000001">
    <property type="protein sequence ID" value="SFD29523.1"/>
    <property type="molecule type" value="Genomic_DNA"/>
</dbReference>
<gene>
    <name evidence="2" type="ORF">SAMN04487792_0161</name>
</gene>
<dbReference type="Gene3D" id="3.40.50.150">
    <property type="entry name" value="Vaccinia Virus protein VP39"/>
    <property type="match status" value="1"/>
</dbReference>
<dbReference type="GO" id="GO:0160105">
    <property type="term" value="F:tRNA (adenine(22)-N1)-methyltransferase activity"/>
    <property type="evidence" value="ECO:0007669"/>
    <property type="project" value="InterPro"/>
</dbReference>
<dbReference type="InterPro" id="IPR006901">
    <property type="entry name" value="TrmK"/>
</dbReference>
<dbReference type="InterPro" id="IPR029063">
    <property type="entry name" value="SAM-dependent_MTases_sf"/>
</dbReference>
<organism evidence="2 3">
    <name type="scientific">Lactobacillus bombicola</name>
    <dbReference type="NCBI Taxonomy" id="1505723"/>
    <lineage>
        <taxon>Bacteria</taxon>
        <taxon>Bacillati</taxon>
        <taxon>Bacillota</taxon>
        <taxon>Bacilli</taxon>
        <taxon>Lactobacillales</taxon>
        <taxon>Lactobacillaceae</taxon>
        <taxon>Lactobacillus</taxon>
    </lineage>
</organism>
<keyword evidence="1" id="KW-0175">Coiled coil</keyword>